<dbReference type="CDD" id="cd15831">
    <property type="entry name" value="BTAD"/>
    <property type="match status" value="1"/>
</dbReference>
<dbReference type="InterPro" id="IPR016032">
    <property type="entry name" value="Sig_transdc_resp-reg_C-effctor"/>
</dbReference>
<dbReference type="GO" id="GO:0006355">
    <property type="term" value="P:regulation of DNA-templated transcription"/>
    <property type="evidence" value="ECO:0007669"/>
    <property type="project" value="InterPro"/>
</dbReference>
<organism evidence="4 5">
    <name type="scientific">Catellatospora methionotrophica</name>
    <dbReference type="NCBI Taxonomy" id="121620"/>
    <lineage>
        <taxon>Bacteria</taxon>
        <taxon>Bacillati</taxon>
        <taxon>Actinomycetota</taxon>
        <taxon>Actinomycetes</taxon>
        <taxon>Micromonosporales</taxon>
        <taxon>Micromonosporaceae</taxon>
        <taxon>Catellatospora</taxon>
    </lineage>
</organism>
<evidence type="ECO:0000256" key="1">
    <source>
        <dbReference type="ARBA" id="ARBA00023015"/>
    </source>
</evidence>
<proteinExistence type="predicted"/>
<dbReference type="RefSeq" id="WP_166385586.1">
    <property type="nucleotide sequence ID" value="NZ_BAAATT010000003.1"/>
</dbReference>
<evidence type="ECO:0000313" key="5">
    <source>
        <dbReference type="Proteomes" id="UP000660339"/>
    </source>
</evidence>
<dbReference type="AlphaFoldDB" id="A0A8J3LPB8"/>
<comment type="caution">
    <text evidence="4">The sequence shown here is derived from an EMBL/GenBank/DDBJ whole genome shotgun (WGS) entry which is preliminary data.</text>
</comment>
<keyword evidence="5" id="KW-1185">Reference proteome</keyword>
<dbReference type="InterPro" id="IPR027417">
    <property type="entry name" value="P-loop_NTPase"/>
</dbReference>
<reference evidence="4" key="1">
    <citation type="submission" date="2021-01" db="EMBL/GenBank/DDBJ databases">
        <title>Whole genome shotgun sequence of Catellatospora methionotrophica NBRC 14553.</title>
        <authorList>
            <person name="Komaki H."/>
            <person name="Tamura T."/>
        </authorList>
    </citation>
    <scope>NUCLEOTIDE SEQUENCE</scope>
    <source>
        <strain evidence="4">NBRC 14553</strain>
    </source>
</reference>
<dbReference type="InterPro" id="IPR051677">
    <property type="entry name" value="AfsR-DnrI-RedD_regulator"/>
</dbReference>
<dbReference type="InterPro" id="IPR036388">
    <property type="entry name" value="WH-like_DNA-bd_sf"/>
</dbReference>
<name>A0A8J3LPB8_9ACTN</name>
<dbReference type="Gene3D" id="1.25.40.10">
    <property type="entry name" value="Tetratricopeptide repeat domain"/>
    <property type="match status" value="1"/>
</dbReference>
<accession>A0A8J3LPB8</accession>
<dbReference type="InterPro" id="IPR011990">
    <property type="entry name" value="TPR-like_helical_dom_sf"/>
</dbReference>
<sequence>MEFGLLGEFTIGDTPAATVADRPQRRALLVYLLLRANHSVGYPELIDALWGQRPPRTARAQLHTMTSALRRIPVVGAALSTRDHGYQLDLPADHVDVARFRRLVIQARSTAAEGDTQAASQQLRAALDLWRGPALTGVHAPFAEHARVRLADERVAAFEQLAVVELALGRHQQLIGPLTELARTCPEREEIARSLMEALYRGGRSREALAVGARLRRLLSREYGLTPGPELQALEQQIRTSTPVGAPVSSRTPAQIPPAVRGFVGRDDELRALEKLRDNTHSGAIAIVAGPAGVGKTALVIQWAQTAREHFPDGQVYVRLRGHADTAATEPAAALRRMLSALGRPPAAAAPGTDPAEHLEALSAALRSATAQRRVLFVLDDAASAAQVLPLLPGVPGCVTVVTSRIRLRAVLVYTGAVPIDVEPLPETDALRLLGRAAGTHRVGQEPQAATELARLCAGLPLALRIAGARLIGRPRGAVGELARELSDADRRLPGLTLHGEQVGLTRAFEQSYRRLTAEQAGVFRDLGPIAELAGEAGAATEHIAERLARPPDRVRAALRSLAARHLVIECRPDRYTMHELLRLYARQQPAPAEPPVVSAARPGRPTG</sequence>
<evidence type="ECO:0000313" key="4">
    <source>
        <dbReference type="EMBL" id="GIG16425.1"/>
    </source>
</evidence>
<dbReference type="SUPFAM" id="SSF48452">
    <property type="entry name" value="TPR-like"/>
    <property type="match status" value="1"/>
</dbReference>
<keyword evidence="2" id="KW-0804">Transcription</keyword>
<dbReference type="InterPro" id="IPR005158">
    <property type="entry name" value="BTAD"/>
</dbReference>
<dbReference type="SUPFAM" id="SSF46894">
    <property type="entry name" value="C-terminal effector domain of the bipartite response regulators"/>
    <property type="match status" value="1"/>
</dbReference>
<dbReference type="SMART" id="SM01043">
    <property type="entry name" value="BTAD"/>
    <property type="match status" value="1"/>
</dbReference>
<dbReference type="PANTHER" id="PTHR35807">
    <property type="entry name" value="TRANSCRIPTIONAL REGULATOR REDD-RELATED"/>
    <property type="match status" value="1"/>
</dbReference>
<dbReference type="Pfam" id="PF13191">
    <property type="entry name" value="AAA_16"/>
    <property type="match status" value="1"/>
</dbReference>
<protein>
    <recommendedName>
        <fullName evidence="3">Bacterial transcriptional activator domain-containing protein</fullName>
    </recommendedName>
</protein>
<dbReference type="PANTHER" id="PTHR35807:SF1">
    <property type="entry name" value="TRANSCRIPTIONAL REGULATOR REDD"/>
    <property type="match status" value="1"/>
</dbReference>
<dbReference type="GO" id="GO:0003677">
    <property type="term" value="F:DNA binding"/>
    <property type="evidence" value="ECO:0007669"/>
    <property type="project" value="InterPro"/>
</dbReference>
<gene>
    <name evidence="4" type="ORF">Cme02nite_47570</name>
</gene>
<dbReference type="InterPro" id="IPR041664">
    <property type="entry name" value="AAA_16"/>
</dbReference>
<feature type="domain" description="Bacterial transcriptional activator" evidence="3">
    <location>
        <begin position="95"/>
        <end position="239"/>
    </location>
</feature>
<dbReference type="Gene3D" id="3.40.50.300">
    <property type="entry name" value="P-loop containing nucleotide triphosphate hydrolases"/>
    <property type="match status" value="1"/>
</dbReference>
<dbReference type="EMBL" id="BONJ01000026">
    <property type="protein sequence ID" value="GIG16425.1"/>
    <property type="molecule type" value="Genomic_DNA"/>
</dbReference>
<dbReference type="SUPFAM" id="SSF52540">
    <property type="entry name" value="P-loop containing nucleoside triphosphate hydrolases"/>
    <property type="match status" value="1"/>
</dbReference>
<dbReference type="Proteomes" id="UP000660339">
    <property type="component" value="Unassembled WGS sequence"/>
</dbReference>
<keyword evidence="1" id="KW-0805">Transcription regulation</keyword>
<evidence type="ECO:0000256" key="2">
    <source>
        <dbReference type="ARBA" id="ARBA00023163"/>
    </source>
</evidence>
<dbReference type="Pfam" id="PF03704">
    <property type="entry name" value="BTAD"/>
    <property type="match status" value="1"/>
</dbReference>
<dbReference type="Gene3D" id="1.10.10.10">
    <property type="entry name" value="Winged helix-like DNA-binding domain superfamily/Winged helix DNA-binding domain"/>
    <property type="match status" value="1"/>
</dbReference>
<dbReference type="PRINTS" id="PR00364">
    <property type="entry name" value="DISEASERSIST"/>
</dbReference>
<evidence type="ECO:0000259" key="3">
    <source>
        <dbReference type="SMART" id="SM01043"/>
    </source>
</evidence>